<keyword evidence="4" id="KW-1185">Reference proteome</keyword>
<dbReference type="Proteomes" id="UP000198908">
    <property type="component" value="Unassembled WGS sequence"/>
</dbReference>
<evidence type="ECO:0000313" key="4">
    <source>
        <dbReference type="Proteomes" id="UP000198908"/>
    </source>
</evidence>
<protein>
    <submittedName>
        <fullName evidence="3">Putative phosphoribosyl transferase</fullName>
    </submittedName>
</protein>
<dbReference type="STRING" id="416944.SAMN05421548_12415"/>
<reference evidence="4" key="1">
    <citation type="submission" date="2016-09" db="EMBL/GenBank/DDBJ databases">
        <authorList>
            <person name="Varghese N."/>
            <person name="Submissions S."/>
        </authorList>
    </citation>
    <scope>NUCLEOTIDE SEQUENCE [LARGE SCALE GENOMIC DNA]</scope>
    <source>
        <strain evidence="4">TNe-862</strain>
    </source>
</reference>
<accession>A0A1G6WYJ1</accession>
<feature type="domain" description="Phosphoribosyltransferase" evidence="2">
    <location>
        <begin position="7"/>
        <end position="197"/>
    </location>
</feature>
<dbReference type="InterPro" id="IPR029057">
    <property type="entry name" value="PRTase-like"/>
</dbReference>
<dbReference type="GO" id="GO:0016740">
    <property type="term" value="F:transferase activity"/>
    <property type="evidence" value="ECO:0007669"/>
    <property type="project" value="UniProtKB-KW"/>
</dbReference>
<dbReference type="AlphaFoldDB" id="A0A1G6WYJ1"/>
<evidence type="ECO:0000259" key="2">
    <source>
        <dbReference type="Pfam" id="PF00156"/>
    </source>
</evidence>
<dbReference type="InterPro" id="IPR000836">
    <property type="entry name" value="PRTase_dom"/>
</dbReference>
<feature type="region of interest" description="Disordered" evidence="1">
    <location>
        <begin position="213"/>
        <end position="237"/>
    </location>
</feature>
<dbReference type="Gene3D" id="3.40.50.2020">
    <property type="match status" value="1"/>
</dbReference>
<evidence type="ECO:0000313" key="3">
    <source>
        <dbReference type="EMBL" id="SDD70948.1"/>
    </source>
</evidence>
<gene>
    <name evidence="3" type="ORF">SAMN05421548_12415</name>
</gene>
<proteinExistence type="predicted"/>
<feature type="compositionally biased region" description="Basic and acidic residues" evidence="1">
    <location>
        <begin position="214"/>
        <end position="224"/>
    </location>
</feature>
<name>A0A1G6WYJ1_9BURK</name>
<evidence type="ECO:0000256" key="1">
    <source>
        <dbReference type="SAM" id="MobiDB-lite"/>
    </source>
</evidence>
<dbReference type="OrthoDB" id="9810066at2"/>
<dbReference type="SUPFAM" id="SSF53271">
    <property type="entry name" value="PRTase-like"/>
    <property type="match status" value="1"/>
</dbReference>
<keyword evidence="3" id="KW-0808">Transferase</keyword>
<dbReference type="CDD" id="cd06223">
    <property type="entry name" value="PRTases_typeI"/>
    <property type="match status" value="1"/>
</dbReference>
<dbReference type="EMBL" id="FMYQ01000024">
    <property type="protein sequence ID" value="SDD70948.1"/>
    <property type="molecule type" value="Genomic_DNA"/>
</dbReference>
<dbReference type="Pfam" id="PF00156">
    <property type="entry name" value="Pribosyltran"/>
    <property type="match status" value="1"/>
</dbReference>
<dbReference type="RefSeq" id="WP_092001693.1">
    <property type="nucleotide sequence ID" value="NZ_FMYQ01000024.1"/>
</dbReference>
<sequence length="237" mass="25471">MSHVFRNRADAGRQLAAALGRYAGRSDVVVLALPRGGVPVGYEVAKVLRCPLDVLLVRKLGAPHNPELAMGAIATGEAIYLNDSVLRALHVSEEQILDAVARERIELARRESAYRGQEPPAAVEGKTVIVVDDGMATGSTMHAALSALRTRRPKQIVVAVPVCPAGAEARFESVADDFVHVMQPDWFMGIGQFYDDFTQTSDEEVRACLGAARDWQRKATRSDGDGAQPPSPEDGAA</sequence>
<dbReference type="Gene3D" id="3.30.1310.20">
    <property type="entry name" value="PRTase-like"/>
    <property type="match status" value="1"/>
</dbReference>
<organism evidence="3 4">
    <name type="scientific">Paraburkholderia lycopersici</name>
    <dbReference type="NCBI Taxonomy" id="416944"/>
    <lineage>
        <taxon>Bacteria</taxon>
        <taxon>Pseudomonadati</taxon>
        <taxon>Pseudomonadota</taxon>
        <taxon>Betaproteobacteria</taxon>
        <taxon>Burkholderiales</taxon>
        <taxon>Burkholderiaceae</taxon>
        <taxon>Paraburkholderia</taxon>
    </lineage>
</organism>